<proteinExistence type="predicted"/>
<dbReference type="InterPro" id="IPR000801">
    <property type="entry name" value="Esterase-like"/>
</dbReference>
<dbReference type="Proteomes" id="UP000654993">
    <property type="component" value="Unassembled WGS sequence"/>
</dbReference>
<comment type="caution">
    <text evidence="4">The sequence shown here is derived from an EMBL/GenBank/DDBJ whole genome shotgun (WGS) entry which is preliminary data.</text>
</comment>
<dbReference type="PANTHER" id="PTHR48098">
    <property type="entry name" value="ENTEROCHELIN ESTERASE-RELATED"/>
    <property type="match status" value="1"/>
</dbReference>
<evidence type="ECO:0000259" key="3">
    <source>
        <dbReference type="Pfam" id="PF06452"/>
    </source>
</evidence>
<dbReference type="AlphaFoldDB" id="A0A916VGR9"/>
<accession>A0A916VGR9</accession>
<dbReference type="InterPro" id="IPR008964">
    <property type="entry name" value="Invasin/intimin_cell_adhesion"/>
</dbReference>
<organism evidence="4 5">
    <name type="scientific">Insulibacter thermoxylanivorax</name>
    <dbReference type="NCBI Taxonomy" id="2749268"/>
    <lineage>
        <taxon>Bacteria</taxon>
        <taxon>Bacillati</taxon>
        <taxon>Bacillota</taxon>
        <taxon>Bacilli</taxon>
        <taxon>Bacillales</taxon>
        <taxon>Paenibacillaceae</taxon>
        <taxon>Insulibacter</taxon>
    </lineage>
</organism>
<dbReference type="Gene3D" id="2.60.40.1080">
    <property type="match status" value="1"/>
</dbReference>
<dbReference type="SUPFAM" id="SSF49373">
    <property type="entry name" value="Invasin/intimin cell-adhesion fragments"/>
    <property type="match status" value="1"/>
</dbReference>
<reference evidence="4" key="2">
    <citation type="journal article" date="2021" name="Data Brief">
        <title>Draft genome sequence data of the facultative, thermophilic, xylanolytic bacterium Paenibacillus sp. strain DA-C8.</title>
        <authorList>
            <person name="Chhe C."/>
            <person name="Uke A."/>
            <person name="Baramee S."/>
            <person name="Ungkulpasvich U."/>
            <person name="Tachaapaikoon C."/>
            <person name="Pason P."/>
            <person name="Waeonukul R."/>
            <person name="Ratanakhanokchai K."/>
            <person name="Kosugi A."/>
        </authorList>
    </citation>
    <scope>NUCLEOTIDE SEQUENCE</scope>
    <source>
        <strain evidence="4">DA-C8</strain>
    </source>
</reference>
<sequence length="690" mass="76629">MKIRTKALLKRFAGLTAVTMMACAVLLAPVTGFAAAAEVESPRFQQPYTKVMTAGETYQAELLHVPEEAEIEWQSSDEHIATVNESGLVEAVSAGIATIAARISIDEQIVIVSKHIMVREAAEVEAKPLGITVNEHGFDTNGRMTALFGSPVVDGVIDLIWEKAIPVKQTIVAGKTDTTAVFRALWDDRALYILAEVKDQHLSAAAEAPYMQDSLEIFLDENNDKTVTYGPNDLHLRVNYENIRTVDQGESDRFYTAVTRTDEGYIIEARVALTEPPENGKVLGIELQINDAVGAERAATLNVFDATGTAWNNPSTFGEIVLLGKSEGDVSGPNPYDLLSLIERTMKMNFKLYQNPHVVTDAVMQVVASHFLKSGSFTQEELDEQYAAIDAAIDQLEMTEEAANEKYFTPMPGEYRMPSDRPGTIERLTYKTPNAENGMDEKKLNIYLPHGYDPNDKDTKYNVLYLMHGGGENEDLLFGGPGENRELKTILDNMIAAGEIDPLIVVTPTFYGGMNDVALFHEELINDIVPLVETTYNTYAKSGSLEDLQASRAHRAFGGFSMGSVTTWHVFANKLDYFKYFIPLSGDSWALGERSGGIKPRETAEFLANVARESDYEPQDYYIFSATGDLDIAYPNLKPQIDAMRVMTDVFIYSSDKTKGNFYFLVAEGGSHSWNWQNQYIYHILPDLFD</sequence>
<dbReference type="Gene3D" id="2.60.40.1190">
    <property type="match status" value="1"/>
</dbReference>
<dbReference type="PANTHER" id="PTHR48098:SF6">
    <property type="entry name" value="FERRI-BACILLIBACTIN ESTERASE BESA"/>
    <property type="match status" value="1"/>
</dbReference>
<name>A0A916VGR9_9BACL</name>
<evidence type="ECO:0000313" key="5">
    <source>
        <dbReference type="Proteomes" id="UP000654993"/>
    </source>
</evidence>
<dbReference type="EMBL" id="BMAQ01000031">
    <property type="protein sequence ID" value="GFR39004.1"/>
    <property type="molecule type" value="Genomic_DNA"/>
</dbReference>
<dbReference type="Pfam" id="PF06452">
    <property type="entry name" value="CBM9_1"/>
    <property type="match status" value="1"/>
</dbReference>
<evidence type="ECO:0008006" key="6">
    <source>
        <dbReference type="Google" id="ProtNLM"/>
    </source>
</evidence>
<dbReference type="GO" id="GO:0004553">
    <property type="term" value="F:hydrolase activity, hydrolyzing O-glycosyl compounds"/>
    <property type="evidence" value="ECO:0007669"/>
    <property type="project" value="InterPro"/>
</dbReference>
<dbReference type="InterPro" id="IPR029058">
    <property type="entry name" value="AB_hydrolase_fold"/>
</dbReference>
<dbReference type="SUPFAM" id="SSF53474">
    <property type="entry name" value="alpha/beta-Hydrolases"/>
    <property type="match status" value="1"/>
</dbReference>
<gene>
    <name evidence="4" type="ORF">PRECH8_23000</name>
</gene>
<feature type="domain" description="BIG2" evidence="2">
    <location>
        <begin position="50"/>
        <end position="101"/>
    </location>
</feature>
<evidence type="ECO:0000313" key="4">
    <source>
        <dbReference type="EMBL" id="GFR39004.1"/>
    </source>
</evidence>
<evidence type="ECO:0000256" key="1">
    <source>
        <dbReference type="SAM" id="SignalP"/>
    </source>
</evidence>
<keyword evidence="1" id="KW-0732">Signal</keyword>
<dbReference type="Gene3D" id="3.40.50.1820">
    <property type="entry name" value="alpha/beta hydrolase"/>
    <property type="match status" value="1"/>
</dbReference>
<dbReference type="PROSITE" id="PS51257">
    <property type="entry name" value="PROKAR_LIPOPROTEIN"/>
    <property type="match status" value="1"/>
</dbReference>
<dbReference type="InterPro" id="IPR050583">
    <property type="entry name" value="Mycobacterial_A85_antigen"/>
</dbReference>
<dbReference type="InterPro" id="IPR003343">
    <property type="entry name" value="Big_2"/>
</dbReference>
<dbReference type="GO" id="GO:0030246">
    <property type="term" value="F:carbohydrate binding"/>
    <property type="evidence" value="ECO:0007669"/>
    <property type="project" value="InterPro"/>
</dbReference>
<dbReference type="RefSeq" id="WP_200967215.1">
    <property type="nucleotide sequence ID" value="NZ_BMAQ01000031.1"/>
</dbReference>
<dbReference type="Pfam" id="PF00756">
    <property type="entry name" value="Esterase"/>
    <property type="match status" value="1"/>
</dbReference>
<feature type="chain" id="PRO_5039564040" description="Enterochelin esterase" evidence="1">
    <location>
        <begin position="37"/>
        <end position="690"/>
    </location>
</feature>
<reference evidence="4" key="1">
    <citation type="submission" date="2020-08" db="EMBL/GenBank/DDBJ databases">
        <authorList>
            <person name="Uke A."/>
            <person name="Chhe C."/>
            <person name="Baramee S."/>
            <person name="Kosugi A."/>
        </authorList>
    </citation>
    <scope>NUCLEOTIDE SEQUENCE</scope>
    <source>
        <strain evidence="4">DA-C8</strain>
    </source>
</reference>
<evidence type="ECO:0000259" key="2">
    <source>
        <dbReference type="Pfam" id="PF02368"/>
    </source>
</evidence>
<keyword evidence="5" id="KW-1185">Reference proteome</keyword>
<protein>
    <recommendedName>
        <fullName evidence="6">Enterochelin esterase</fullName>
    </recommendedName>
</protein>
<dbReference type="SUPFAM" id="SSF49344">
    <property type="entry name" value="CBD9-like"/>
    <property type="match status" value="1"/>
</dbReference>
<dbReference type="InterPro" id="IPR010502">
    <property type="entry name" value="Carb-bd_dom_fam9"/>
</dbReference>
<feature type="domain" description="Carbohydrate-binding" evidence="3">
    <location>
        <begin position="153"/>
        <end position="324"/>
    </location>
</feature>
<feature type="signal peptide" evidence="1">
    <location>
        <begin position="1"/>
        <end position="36"/>
    </location>
</feature>
<dbReference type="Pfam" id="PF02368">
    <property type="entry name" value="Big_2"/>
    <property type="match status" value="1"/>
</dbReference>
<dbReference type="GO" id="GO:0016052">
    <property type="term" value="P:carbohydrate catabolic process"/>
    <property type="evidence" value="ECO:0007669"/>
    <property type="project" value="InterPro"/>
</dbReference>